<dbReference type="EMBL" id="JAGKQM010000010">
    <property type="protein sequence ID" value="KAH0906005.1"/>
    <property type="molecule type" value="Genomic_DNA"/>
</dbReference>
<protein>
    <recommendedName>
        <fullName evidence="4">DELLA protein</fullName>
    </recommendedName>
</protein>
<dbReference type="Proteomes" id="UP000824890">
    <property type="component" value="Unassembled WGS sequence"/>
</dbReference>
<organism evidence="2 3">
    <name type="scientific">Brassica napus</name>
    <name type="common">Rape</name>
    <dbReference type="NCBI Taxonomy" id="3708"/>
    <lineage>
        <taxon>Eukaryota</taxon>
        <taxon>Viridiplantae</taxon>
        <taxon>Streptophyta</taxon>
        <taxon>Embryophyta</taxon>
        <taxon>Tracheophyta</taxon>
        <taxon>Spermatophyta</taxon>
        <taxon>Magnoliopsida</taxon>
        <taxon>eudicotyledons</taxon>
        <taxon>Gunneridae</taxon>
        <taxon>Pentapetalae</taxon>
        <taxon>rosids</taxon>
        <taxon>malvids</taxon>
        <taxon>Brassicales</taxon>
        <taxon>Brassicaceae</taxon>
        <taxon>Brassiceae</taxon>
        <taxon>Brassica</taxon>
    </lineage>
</organism>
<evidence type="ECO:0000256" key="1">
    <source>
        <dbReference type="SAM" id="MobiDB-lite"/>
    </source>
</evidence>
<accession>A0ABQ8BMG6</accession>
<proteinExistence type="predicted"/>
<name>A0ABQ8BMG6_BRANA</name>
<gene>
    <name evidence="2" type="ORF">HID58_037832</name>
</gene>
<feature type="region of interest" description="Disordered" evidence="1">
    <location>
        <begin position="1"/>
        <end position="29"/>
    </location>
</feature>
<evidence type="ECO:0000313" key="3">
    <source>
        <dbReference type="Proteomes" id="UP000824890"/>
    </source>
</evidence>
<keyword evidence="3" id="KW-1185">Reference proteome</keyword>
<reference evidence="2 3" key="1">
    <citation type="submission" date="2021-05" db="EMBL/GenBank/DDBJ databases">
        <title>Genome Assembly of Synthetic Allotetraploid Brassica napus Reveals Homoeologous Exchanges between Subgenomes.</title>
        <authorList>
            <person name="Davis J.T."/>
        </authorList>
    </citation>
    <scope>NUCLEOTIDE SEQUENCE [LARGE SCALE GENOMIC DNA]</scope>
    <source>
        <strain evidence="3">cv. Da-Ae</strain>
        <tissue evidence="2">Seedling</tissue>
    </source>
</reference>
<evidence type="ECO:0008006" key="4">
    <source>
        <dbReference type="Google" id="ProtNLM"/>
    </source>
</evidence>
<comment type="caution">
    <text evidence="2">The sequence shown here is derived from an EMBL/GenBank/DDBJ whole genome shotgun (WGS) entry which is preliminary data.</text>
</comment>
<sequence length="156" mass="17689">MEVKDKDNGKISYHGKREENVYEKRESKWSRVADKDSRVSMIGETSLEPKGMFRVCESTHNKHETSNDRKEPTTSTMMATNVHEGQLEAKVCMELVVVEDGLDLVSEVLEQSMNDLKDVGICLDETIYRLGENTEYNLVNVGPHGVKMDEKGTDFS</sequence>
<evidence type="ECO:0000313" key="2">
    <source>
        <dbReference type="EMBL" id="KAH0906005.1"/>
    </source>
</evidence>